<gene>
    <name evidence="1" type="ORF">CCC13826_0263</name>
</gene>
<name>A7ZFD3_CAMC1</name>
<dbReference type="EMBL" id="CP000792">
    <property type="protein sequence ID" value="EAT98358.1"/>
    <property type="molecule type" value="Genomic_DNA"/>
</dbReference>
<dbReference type="eggNOG" id="ENOG50319KD">
    <property type="taxonomic scope" value="Bacteria"/>
</dbReference>
<evidence type="ECO:0000313" key="2">
    <source>
        <dbReference type="Proteomes" id="UP000001121"/>
    </source>
</evidence>
<dbReference type="HOGENOM" id="CLU_2104494_0_0_7"/>
<proteinExistence type="predicted"/>
<reference evidence="2" key="1">
    <citation type="submission" date="2007-10" db="EMBL/GenBank/DDBJ databases">
        <title>Genome sequence of Campylobacter concisus 13826 isolated from human feces.</title>
        <authorList>
            <person name="Fouts D.E."/>
            <person name="Mongodin E.F."/>
            <person name="Puiu D."/>
            <person name="Sebastian Y."/>
            <person name="Miller W.G."/>
            <person name="Mandrell R.E."/>
            <person name="On S."/>
            <person name="Nelson K.E."/>
        </authorList>
    </citation>
    <scope>NUCLEOTIDE SEQUENCE [LARGE SCALE GENOMIC DNA]</scope>
    <source>
        <strain evidence="2">13826</strain>
    </source>
</reference>
<dbReference type="STRING" id="360104.CCC13826_0263"/>
<dbReference type="KEGG" id="cco:CCC13826_0263"/>
<evidence type="ECO:0000313" key="1">
    <source>
        <dbReference type="EMBL" id="EAT98358.1"/>
    </source>
</evidence>
<sequence>MLRQQIDGLYSKSLVFSTGSDESALIPLLAGKIETYSSFQEGGTAVTATPDPLNRKSVIVGAKTPTGRVSTMITIPHVKQSYMYQNFVADFKNNLNASFDDTTKCDYVTLKFDRL</sequence>
<dbReference type="OrthoDB" id="5361343at2"/>
<accession>A7ZFD3</accession>
<dbReference type="Proteomes" id="UP000001121">
    <property type="component" value="Chromosome"/>
</dbReference>
<protein>
    <submittedName>
        <fullName evidence="1">Uncharacterized protein</fullName>
    </submittedName>
</protein>
<organism evidence="1 2">
    <name type="scientific">Campylobacter concisus (strain 13826)</name>
    <dbReference type="NCBI Taxonomy" id="360104"/>
    <lineage>
        <taxon>Bacteria</taxon>
        <taxon>Pseudomonadati</taxon>
        <taxon>Campylobacterota</taxon>
        <taxon>Epsilonproteobacteria</taxon>
        <taxon>Campylobacterales</taxon>
        <taxon>Campylobacteraceae</taxon>
        <taxon>Campylobacter</taxon>
    </lineage>
</organism>
<dbReference type="AlphaFoldDB" id="A7ZFD3"/>
<dbReference type="RefSeq" id="WP_012140358.1">
    <property type="nucleotide sequence ID" value="NC_009802.2"/>
</dbReference>